<name>A0ABS8HV08_9FIRM</name>
<protein>
    <recommendedName>
        <fullName evidence="4">FlxA-like protein</fullName>
    </recommendedName>
</protein>
<evidence type="ECO:0000313" key="3">
    <source>
        <dbReference type="Proteomes" id="UP001165492"/>
    </source>
</evidence>
<organism evidence="2 3">
    <name type="scientific">Pelosinus baikalensis</name>
    <dbReference type="NCBI Taxonomy" id="2892015"/>
    <lineage>
        <taxon>Bacteria</taxon>
        <taxon>Bacillati</taxon>
        <taxon>Bacillota</taxon>
        <taxon>Negativicutes</taxon>
        <taxon>Selenomonadales</taxon>
        <taxon>Sporomusaceae</taxon>
        <taxon>Pelosinus</taxon>
    </lineage>
</organism>
<accession>A0ABS8HV08</accession>
<dbReference type="RefSeq" id="WP_229536075.1">
    <property type="nucleotide sequence ID" value="NZ_JAJHJB010000025.1"/>
</dbReference>
<comment type="caution">
    <text evidence="2">The sequence shown here is derived from an EMBL/GenBank/DDBJ whole genome shotgun (WGS) entry which is preliminary data.</text>
</comment>
<keyword evidence="3" id="KW-1185">Reference proteome</keyword>
<evidence type="ECO:0000313" key="2">
    <source>
        <dbReference type="EMBL" id="MCC5466999.1"/>
    </source>
</evidence>
<reference evidence="2" key="1">
    <citation type="submission" date="2021-11" db="EMBL/GenBank/DDBJ databases">
        <title>Description of a new species Pelosinus isolated from the bottom sediments of Lake Baikal.</title>
        <authorList>
            <person name="Zakharyuk A."/>
        </authorList>
    </citation>
    <scope>NUCLEOTIDE SEQUENCE</scope>
    <source>
        <strain evidence="2">Bkl1</strain>
    </source>
</reference>
<evidence type="ECO:0000256" key="1">
    <source>
        <dbReference type="SAM" id="MobiDB-lite"/>
    </source>
</evidence>
<gene>
    <name evidence="2" type="ORF">LMF89_16775</name>
</gene>
<evidence type="ECO:0008006" key="4">
    <source>
        <dbReference type="Google" id="ProtNLM"/>
    </source>
</evidence>
<dbReference type="EMBL" id="JAJHJB010000025">
    <property type="protein sequence ID" value="MCC5466999.1"/>
    <property type="molecule type" value="Genomic_DNA"/>
</dbReference>
<dbReference type="Proteomes" id="UP001165492">
    <property type="component" value="Unassembled WGS sequence"/>
</dbReference>
<proteinExistence type="predicted"/>
<sequence length="90" mass="10098">MLVSNDPTILMRQKQIVSSEIAKLQSTDDAAENTKQIHQLQQQLEKIQTTLQQIQESEPSRSNDQDNTISTTTQSISSNIGPAYIVQLEQ</sequence>
<feature type="compositionally biased region" description="Low complexity" evidence="1">
    <location>
        <begin position="65"/>
        <end position="76"/>
    </location>
</feature>
<feature type="region of interest" description="Disordered" evidence="1">
    <location>
        <begin position="50"/>
        <end position="76"/>
    </location>
</feature>